<proteinExistence type="predicted"/>
<keyword evidence="2" id="KW-1185">Reference proteome</keyword>
<name>A0A7Z7FJD6_9BURK</name>
<evidence type="ECO:0000313" key="2">
    <source>
        <dbReference type="Proteomes" id="UP000198900"/>
    </source>
</evidence>
<reference evidence="1" key="1">
    <citation type="submission" date="2016-10" db="EMBL/GenBank/DDBJ databases">
        <authorList>
            <person name="Varghese N."/>
            <person name="Submissions S."/>
        </authorList>
    </citation>
    <scope>NUCLEOTIDE SEQUENCE [LARGE SCALE GENOMIC DNA]</scope>
    <source>
        <strain evidence="1">YR281</strain>
    </source>
</reference>
<sequence>MVDTEPSVQVLKVADVVGYANTFSPYLGSIFRFSGSEAGESTYQIKFDVEAISLFAEKRTSGMYKNDCFAKEVLAEAPLELTRQSKKAAEKRKANPVAPVGL</sequence>
<protein>
    <submittedName>
        <fullName evidence="1">Uncharacterized protein</fullName>
    </submittedName>
</protein>
<dbReference type="AlphaFoldDB" id="A0A7Z7FJD6"/>
<dbReference type="EMBL" id="FNDI01000019">
    <property type="protein sequence ID" value="SDI55479.1"/>
    <property type="molecule type" value="Genomic_DNA"/>
</dbReference>
<dbReference type="RefSeq" id="WP_091784242.1">
    <property type="nucleotide sequence ID" value="NZ_FNDI01000019.1"/>
</dbReference>
<organism evidence="1 2">
    <name type="scientific">Paraburkholderia steynii</name>
    <dbReference type="NCBI Taxonomy" id="1245441"/>
    <lineage>
        <taxon>Bacteria</taxon>
        <taxon>Pseudomonadati</taxon>
        <taxon>Pseudomonadota</taxon>
        <taxon>Betaproteobacteria</taxon>
        <taxon>Burkholderiales</taxon>
        <taxon>Burkholderiaceae</taxon>
        <taxon>Paraburkholderia</taxon>
    </lineage>
</organism>
<evidence type="ECO:0000313" key="1">
    <source>
        <dbReference type="EMBL" id="SDI55479.1"/>
    </source>
</evidence>
<gene>
    <name evidence="1" type="ORF">SAMN04487926_11929</name>
</gene>
<dbReference type="Proteomes" id="UP000198900">
    <property type="component" value="Unassembled WGS sequence"/>
</dbReference>
<comment type="caution">
    <text evidence="1">The sequence shown here is derived from an EMBL/GenBank/DDBJ whole genome shotgun (WGS) entry which is preliminary data.</text>
</comment>
<accession>A0A7Z7FJD6</accession>